<accession>A0A218WIM3</accession>
<comment type="caution">
    <text evidence="1">The sequence shown here is derived from an EMBL/GenBank/DDBJ whole genome shotgun (WGS) entry which is preliminary data.</text>
</comment>
<evidence type="ECO:0000313" key="2">
    <source>
        <dbReference type="Proteomes" id="UP000197138"/>
    </source>
</evidence>
<proteinExistence type="predicted"/>
<dbReference type="AlphaFoldDB" id="A0A218WIM3"/>
<reference evidence="2" key="1">
    <citation type="journal article" date="2017" name="Plant J.">
        <title>The pomegranate (Punica granatum L.) genome and the genomics of punicalagin biosynthesis.</title>
        <authorList>
            <person name="Qin G."/>
            <person name="Xu C."/>
            <person name="Ming R."/>
            <person name="Tang H."/>
            <person name="Guyot R."/>
            <person name="Kramer E.M."/>
            <person name="Hu Y."/>
            <person name="Yi X."/>
            <person name="Qi Y."/>
            <person name="Xu X."/>
            <person name="Gao Z."/>
            <person name="Pan H."/>
            <person name="Jian J."/>
            <person name="Tian Y."/>
            <person name="Yue Z."/>
            <person name="Xu Y."/>
        </authorList>
    </citation>
    <scope>NUCLEOTIDE SEQUENCE [LARGE SCALE GENOMIC DNA]</scope>
    <source>
        <strain evidence="2">cv. Dabenzi</strain>
    </source>
</reference>
<protein>
    <submittedName>
        <fullName evidence="1">Uncharacterized protein</fullName>
    </submittedName>
</protein>
<gene>
    <name evidence="1" type="ORF">CDL15_Pgr013851</name>
</gene>
<dbReference type="Proteomes" id="UP000197138">
    <property type="component" value="Unassembled WGS sequence"/>
</dbReference>
<evidence type="ECO:0000313" key="1">
    <source>
        <dbReference type="EMBL" id="OWM72496.1"/>
    </source>
</evidence>
<sequence length="106" mass="11611">MLRGCLRCGRNHCNSSITELVCAAIDVVVECFVACQLIVMPLSAWSAILKISPWILAVVPGIRQTCIRQRKTPFGVHILIPACRTMGANNGCQSYSTAIMKMCKEV</sequence>
<name>A0A218WIM3_PUNGR</name>
<dbReference type="EMBL" id="MTKT01004281">
    <property type="protein sequence ID" value="OWM72496.1"/>
    <property type="molecule type" value="Genomic_DNA"/>
</dbReference>
<organism evidence="1 2">
    <name type="scientific">Punica granatum</name>
    <name type="common">Pomegranate</name>
    <dbReference type="NCBI Taxonomy" id="22663"/>
    <lineage>
        <taxon>Eukaryota</taxon>
        <taxon>Viridiplantae</taxon>
        <taxon>Streptophyta</taxon>
        <taxon>Embryophyta</taxon>
        <taxon>Tracheophyta</taxon>
        <taxon>Spermatophyta</taxon>
        <taxon>Magnoliopsida</taxon>
        <taxon>eudicotyledons</taxon>
        <taxon>Gunneridae</taxon>
        <taxon>Pentapetalae</taxon>
        <taxon>rosids</taxon>
        <taxon>malvids</taxon>
        <taxon>Myrtales</taxon>
        <taxon>Lythraceae</taxon>
        <taxon>Punica</taxon>
    </lineage>
</organism>